<comment type="caution">
    <text evidence="2">The sequence shown here is derived from an EMBL/GenBank/DDBJ whole genome shotgun (WGS) entry which is preliminary data.</text>
</comment>
<name>A0A178D407_9EURO</name>
<dbReference type="AlphaFoldDB" id="A0A178D407"/>
<dbReference type="EMBL" id="LVCJ01000023">
    <property type="protein sequence ID" value="OAL36282.1"/>
    <property type="molecule type" value="Genomic_DNA"/>
</dbReference>
<organism evidence="2 3">
    <name type="scientific">Fonsecaea nubica</name>
    <dbReference type="NCBI Taxonomy" id="856822"/>
    <lineage>
        <taxon>Eukaryota</taxon>
        <taxon>Fungi</taxon>
        <taxon>Dikarya</taxon>
        <taxon>Ascomycota</taxon>
        <taxon>Pezizomycotina</taxon>
        <taxon>Eurotiomycetes</taxon>
        <taxon>Chaetothyriomycetidae</taxon>
        <taxon>Chaetothyriales</taxon>
        <taxon>Herpotrichiellaceae</taxon>
        <taxon>Fonsecaea</taxon>
    </lineage>
</organism>
<feature type="compositionally biased region" description="Low complexity" evidence="1">
    <location>
        <begin position="66"/>
        <end position="78"/>
    </location>
</feature>
<feature type="region of interest" description="Disordered" evidence="1">
    <location>
        <begin position="154"/>
        <end position="204"/>
    </location>
</feature>
<feature type="compositionally biased region" description="Low complexity" evidence="1">
    <location>
        <begin position="85"/>
        <end position="102"/>
    </location>
</feature>
<evidence type="ECO:0000313" key="2">
    <source>
        <dbReference type="EMBL" id="OAL36282.1"/>
    </source>
</evidence>
<dbReference type="GeneID" id="34587858"/>
<gene>
    <name evidence="2" type="ORF">AYO20_04440</name>
</gene>
<evidence type="ECO:0000313" key="3">
    <source>
        <dbReference type="Proteomes" id="UP000185904"/>
    </source>
</evidence>
<dbReference type="Proteomes" id="UP000185904">
    <property type="component" value="Unassembled WGS sequence"/>
</dbReference>
<feature type="compositionally biased region" description="Basic and acidic residues" evidence="1">
    <location>
        <begin position="194"/>
        <end position="204"/>
    </location>
</feature>
<sequence>MSSHHHHNHPDHHAHSSHQHGPTHDSSVHSPHRHNHANNPNHHPSLQGHSDPGGAGGLTTHDRITTDPTATTMGTITTGQGHNISTAPSATYTSSSDPSTAPHAPSTHKILGDIKGAVHGVTGSLQAATGTVLGQKHMADKGFAKMGEEDARLAAKTGKPPVGTEQRGTVVPPESASSTSSTGTGTGTGAAAAEHGRGLAGDRT</sequence>
<accession>A0A178D407</accession>
<feature type="compositionally biased region" description="Basic residues" evidence="1">
    <location>
        <begin position="1"/>
        <end position="18"/>
    </location>
</feature>
<feature type="region of interest" description="Disordered" evidence="1">
    <location>
        <begin position="1"/>
        <end position="108"/>
    </location>
</feature>
<keyword evidence="3" id="KW-1185">Reference proteome</keyword>
<protein>
    <submittedName>
        <fullName evidence="2">Uncharacterized protein</fullName>
    </submittedName>
</protein>
<evidence type="ECO:0000256" key="1">
    <source>
        <dbReference type="SAM" id="MobiDB-lite"/>
    </source>
</evidence>
<feature type="compositionally biased region" description="Low complexity" evidence="1">
    <location>
        <begin position="175"/>
        <end position="193"/>
    </location>
</feature>
<proteinExistence type="predicted"/>
<dbReference type="RefSeq" id="XP_022501294.1">
    <property type="nucleotide sequence ID" value="XM_022642736.1"/>
</dbReference>
<dbReference type="OrthoDB" id="4161235at2759"/>
<reference evidence="2 3" key="1">
    <citation type="submission" date="2016-03" db="EMBL/GenBank/DDBJ databases">
        <title>The draft genome sequence of Fonsecaea nubica causative agent of cutaneous subcutaneous infection in human host.</title>
        <authorList>
            <person name="Costa F."/>
            <person name="Sybren D.H."/>
            <person name="Raittz R.T."/>
            <person name="Weiss V.A."/>
            <person name="Leao A.C."/>
            <person name="Gomes R."/>
            <person name="De Souza E.M."/>
            <person name="Pedrosa F.O."/>
            <person name="Steffens M.B."/>
            <person name="Bombassaro A."/>
            <person name="Tadra-Sfeir M.Z."/>
            <person name="Moreno L.F."/>
            <person name="Najafzadeh M.J."/>
            <person name="Felipe M.S."/>
            <person name="Teixeira M."/>
            <person name="Sun J."/>
            <person name="Xi L."/>
            <person name="Castro M.A."/>
            <person name="Vicente V.A."/>
        </authorList>
    </citation>
    <scope>NUCLEOTIDE SEQUENCE [LARGE SCALE GENOMIC DNA]</scope>
    <source>
        <strain evidence="2 3">CBS 269.64</strain>
    </source>
</reference>